<gene>
    <name evidence="7" type="ORF">R3P38DRAFT_2681571</name>
</gene>
<feature type="region of interest" description="Disordered" evidence="5">
    <location>
        <begin position="440"/>
        <end position="463"/>
    </location>
</feature>
<dbReference type="Pfam" id="PF07524">
    <property type="entry name" value="Bromo_TP"/>
    <property type="match status" value="1"/>
</dbReference>
<dbReference type="SMART" id="SM00576">
    <property type="entry name" value="BTP"/>
    <property type="match status" value="1"/>
</dbReference>
<accession>A0AAW0DVG5</accession>
<proteinExistence type="predicted"/>
<dbReference type="EMBL" id="JAWWNJ010000005">
    <property type="protein sequence ID" value="KAK7055207.1"/>
    <property type="molecule type" value="Genomic_DNA"/>
</dbReference>
<comment type="subcellular location">
    <subcellularLocation>
        <location evidence="1">Nucleus</location>
    </subcellularLocation>
</comment>
<dbReference type="GO" id="GO:0005669">
    <property type="term" value="C:transcription factor TFIID complex"/>
    <property type="evidence" value="ECO:0007669"/>
    <property type="project" value="InterPro"/>
</dbReference>
<evidence type="ECO:0000256" key="4">
    <source>
        <dbReference type="ARBA" id="ARBA00023242"/>
    </source>
</evidence>
<dbReference type="GO" id="GO:0046982">
    <property type="term" value="F:protein heterodimerization activity"/>
    <property type="evidence" value="ECO:0007669"/>
    <property type="project" value="InterPro"/>
</dbReference>
<dbReference type="Proteomes" id="UP001362999">
    <property type="component" value="Unassembled WGS sequence"/>
</dbReference>
<sequence length="463" mass="50341">MEYASYKLLEAATHRSLHATGFSRSSSHANAVLTDLLARYIQLLASSAAKYAQHAGRTTVTSTDALEALDDLGFTLQDLAEYVPEAKELSRYALYSGRRVEELAEFKAHLGRNVHQDAFPLIYAPYDVDEDMDEDMDVDAEEEMPFEPPQKRQRTLDWDGHIPDYLPPFPTIAEVPPDSPRAESPQPSMPPPLRAGPSVPQLQLAATSTSAADYILQVPYEASSLAEVSQWHLPGPPPRPPPAAPVPSTELALYKAFHHILKNPTREPAPPNPARHRVAMGLLTHTALVPRWELPDTMYASSTPAPPRAWPIVPTFAIATSTPFPALPEAAGPKRLPSTNRSVAVPDRIAPLVGSQGSRIPELARRVLPPAVYTRATKLGHPPALTRGATKTAVLKYGSGVPAPWNAPEGQGEGAGSAGKIPDAKVYATWEYETKDFRSLMRKPRAPAVQPPAPTRRSSRAVV</sequence>
<feature type="domain" description="Bromodomain associated" evidence="6">
    <location>
        <begin position="2"/>
        <end position="78"/>
    </location>
</feature>
<dbReference type="InterPro" id="IPR006565">
    <property type="entry name" value="BTP"/>
</dbReference>
<comment type="caution">
    <text evidence="7">The sequence shown here is derived from an EMBL/GenBank/DDBJ whole genome shotgun (WGS) entry which is preliminary data.</text>
</comment>
<keyword evidence="2" id="KW-0805">Transcription regulation</keyword>
<keyword evidence="3" id="KW-0804">Transcription</keyword>
<dbReference type="Gene3D" id="1.10.20.10">
    <property type="entry name" value="Histone, subunit A"/>
    <property type="match status" value="1"/>
</dbReference>
<dbReference type="InterPro" id="IPR037818">
    <property type="entry name" value="TAF8"/>
</dbReference>
<protein>
    <submittedName>
        <fullName evidence="7">BTP domain-containing protein</fullName>
    </submittedName>
</protein>
<keyword evidence="8" id="KW-1185">Reference proteome</keyword>
<evidence type="ECO:0000259" key="6">
    <source>
        <dbReference type="SMART" id="SM00576"/>
    </source>
</evidence>
<organism evidence="7 8">
    <name type="scientific">Favolaschia claudopus</name>
    <dbReference type="NCBI Taxonomy" id="2862362"/>
    <lineage>
        <taxon>Eukaryota</taxon>
        <taxon>Fungi</taxon>
        <taxon>Dikarya</taxon>
        <taxon>Basidiomycota</taxon>
        <taxon>Agaricomycotina</taxon>
        <taxon>Agaricomycetes</taxon>
        <taxon>Agaricomycetidae</taxon>
        <taxon>Agaricales</taxon>
        <taxon>Marasmiineae</taxon>
        <taxon>Mycenaceae</taxon>
        <taxon>Favolaschia</taxon>
    </lineage>
</organism>
<evidence type="ECO:0000313" key="7">
    <source>
        <dbReference type="EMBL" id="KAK7055207.1"/>
    </source>
</evidence>
<evidence type="ECO:0000256" key="5">
    <source>
        <dbReference type="SAM" id="MobiDB-lite"/>
    </source>
</evidence>
<reference evidence="7 8" key="1">
    <citation type="journal article" date="2024" name="J Genomics">
        <title>Draft genome sequencing and assembly of Favolaschia claudopus CIRM-BRFM 2984 isolated from oak limbs.</title>
        <authorList>
            <person name="Navarro D."/>
            <person name="Drula E."/>
            <person name="Chaduli D."/>
            <person name="Cazenave R."/>
            <person name="Ahrendt S."/>
            <person name="Wang J."/>
            <person name="Lipzen A."/>
            <person name="Daum C."/>
            <person name="Barry K."/>
            <person name="Grigoriev I.V."/>
            <person name="Favel A."/>
            <person name="Rosso M.N."/>
            <person name="Martin F."/>
        </authorList>
    </citation>
    <scope>NUCLEOTIDE SEQUENCE [LARGE SCALE GENOMIC DNA]</scope>
    <source>
        <strain evidence="7 8">CIRM-BRFM 2984</strain>
    </source>
</reference>
<dbReference type="AlphaFoldDB" id="A0AAW0DVG5"/>
<evidence type="ECO:0000256" key="1">
    <source>
        <dbReference type="ARBA" id="ARBA00004123"/>
    </source>
</evidence>
<dbReference type="PANTHER" id="PTHR46338:SF1">
    <property type="entry name" value="TRANSCRIPTION INITIATION FACTOR TFIID SUBUNIT 8"/>
    <property type="match status" value="1"/>
</dbReference>
<keyword evidence="4" id="KW-0539">Nucleus</keyword>
<evidence type="ECO:0000313" key="8">
    <source>
        <dbReference type="Proteomes" id="UP001362999"/>
    </source>
</evidence>
<name>A0AAW0DVG5_9AGAR</name>
<evidence type="ECO:0000256" key="2">
    <source>
        <dbReference type="ARBA" id="ARBA00023015"/>
    </source>
</evidence>
<dbReference type="PANTHER" id="PTHR46338">
    <property type="entry name" value="TRANSCRIPTION INITIATION FACTOR TFIID SUBUNIT 8"/>
    <property type="match status" value="1"/>
</dbReference>
<feature type="region of interest" description="Disordered" evidence="5">
    <location>
        <begin position="173"/>
        <end position="196"/>
    </location>
</feature>
<dbReference type="SUPFAM" id="SSF47113">
    <property type="entry name" value="Histone-fold"/>
    <property type="match status" value="1"/>
</dbReference>
<evidence type="ECO:0000256" key="3">
    <source>
        <dbReference type="ARBA" id="ARBA00023163"/>
    </source>
</evidence>
<dbReference type="InterPro" id="IPR009072">
    <property type="entry name" value="Histone-fold"/>
</dbReference>
<dbReference type="CDD" id="cd00076">
    <property type="entry name" value="HFD_SF"/>
    <property type="match status" value="1"/>
</dbReference>